<feature type="compositionally biased region" description="Basic and acidic residues" evidence="2">
    <location>
        <begin position="46"/>
        <end position="61"/>
    </location>
</feature>
<feature type="region of interest" description="Disordered" evidence="2">
    <location>
        <begin position="26"/>
        <end position="61"/>
    </location>
</feature>
<sequence length="254" mass="27818">MAGGVSVSHVLGLLLVSALLGVFGERPSPDLGAPPGHRARVGKGATEPRRRPPSKDQRERARVGALPLGALYTAAAVAFVLYKCLQGKDEATVLQEEKGKKKSLQSEQQLAQLTQQLVQTEQHLNNLMAQLDPLFERVTTLVGAQRELLNMKLQTIHQLLQDCKPDKGVEVPEPEASTPFPEDLQKEKDEQEAGDSQAWEEPINWSPETWNLATSWEVEQGLRRRCGKAVTKGLSSSRKGGTTAEGLVKQSLFL</sequence>
<evidence type="ECO:0000256" key="2">
    <source>
        <dbReference type="SAM" id="MobiDB-lite"/>
    </source>
</evidence>
<feature type="chain" id="PRO_5012852090" evidence="4">
    <location>
        <begin position="25"/>
        <end position="254"/>
    </location>
</feature>
<dbReference type="InterPro" id="IPR038779">
    <property type="entry name" value="CCDC107"/>
</dbReference>
<dbReference type="EMBL" id="GFFV01004016">
    <property type="protein sequence ID" value="JAV35929.1"/>
    <property type="molecule type" value="Transcribed_RNA"/>
</dbReference>
<gene>
    <name evidence="5" type="primary">CCDC107</name>
</gene>
<evidence type="ECO:0000256" key="4">
    <source>
        <dbReference type="SAM" id="SignalP"/>
    </source>
</evidence>
<keyword evidence="1" id="KW-0175">Coiled coil</keyword>
<proteinExistence type="predicted"/>
<dbReference type="PANTHER" id="PTHR37345">
    <property type="entry name" value="COILED-COIL DOMAIN-CONTAINING PROTEIN 107"/>
    <property type="match status" value="1"/>
</dbReference>
<feature type="signal peptide" evidence="4">
    <location>
        <begin position="1"/>
        <end position="24"/>
    </location>
</feature>
<dbReference type="GeneID" id="109699968"/>
<keyword evidence="4" id="KW-0732">Signal</keyword>
<evidence type="ECO:0000313" key="5">
    <source>
        <dbReference type="EMBL" id="JAV35929.1"/>
    </source>
</evidence>
<protein>
    <submittedName>
        <fullName evidence="5">Coiled-coil domain-containing protein 107</fullName>
    </submittedName>
</protein>
<dbReference type="AlphaFoldDB" id="A0A250XXC9"/>
<feature type="region of interest" description="Disordered" evidence="2">
    <location>
        <begin position="165"/>
        <end position="204"/>
    </location>
</feature>
<evidence type="ECO:0000256" key="1">
    <source>
        <dbReference type="SAM" id="Coils"/>
    </source>
</evidence>
<name>A0A250XXC9_CASCN</name>
<keyword evidence="3" id="KW-0812">Transmembrane</keyword>
<keyword evidence="3" id="KW-0472">Membrane</keyword>
<keyword evidence="3" id="KW-1133">Transmembrane helix</keyword>
<organism evidence="5">
    <name type="scientific">Castor canadensis</name>
    <name type="common">American beaver</name>
    <dbReference type="NCBI Taxonomy" id="51338"/>
    <lineage>
        <taxon>Eukaryota</taxon>
        <taxon>Metazoa</taxon>
        <taxon>Chordata</taxon>
        <taxon>Craniata</taxon>
        <taxon>Vertebrata</taxon>
        <taxon>Euteleostomi</taxon>
        <taxon>Mammalia</taxon>
        <taxon>Eutheria</taxon>
        <taxon>Euarchontoglires</taxon>
        <taxon>Glires</taxon>
        <taxon>Rodentia</taxon>
        <taxon>Castorimorpha</taxon>
        <taxon>Castoridae</taxon>
        <taxon>Castor</taxon>
    </lineage>
</organism>
<dbReference type="RefSeq" id="XP_020040519.2">
    <property type="nucleotide sequence ID" value="XM_020184930.2"/>
</dbReference>
<evidence type="ECO:0000256" key="3">
    <source>
        <dbReference type="SAM" id="Phobius"/>
    </source>
</evidence>
<reference evidence="5" key="1">
    <citation type="journal article" date="2017" name="G3 (Bethesda)">
        <title>De Novo Genome and Transcriptome Assembly of the Canadian Beaver (Castor canadensis).</title>
        <authorList>
            <person name="Lok S."/>
            <person name="Paton T.A."/>
            <person name="Wang Z."/>
            <person name="Kaur G."/>
            <person name="Walker S."/>
            <person name="Yuen R.K."/>
            <person name="Sung W.W."/>
            <person name="Whitney J."/>
            <person name="Buchanan J.A."/>
            <person name="Trost B."/>
            <person name="Singh N."/>
            <person name="Apresto B."/>
            <person name="Chen N."/>
            <person name="Coole M."/>
            <person name="Dawson T.J."/>
            <person name="Ho K.Y."/>
            <person name="Hu Z."/>
            <person name="Pullenayegum S."/>
            <person name="Samler K."/>
            <person name="Shipstone A."/>
            <person name="Tsoi F."/>
            <person name="Wang T."/>
            <person name="Pereira S.L."/>
            <person name="Rostami P."/>
            <person name="Ryan C.A."/>
            <person name="Tong A.H."/>
            <person name="Ng K."/>
            <person name="Sundaravadanam Y."/>
            <person name="Simpson J.T."/>
            <person name="Lim B.K."/>
            <person name="Engstrom M.D."/>
            <person name="Dutton C.J."/>
            <person name="Kerr K.C."/>
            <person name="Franke M."/>
            <person name="Rapley W."/>
            <person name="Wintle R.F."/>
            <person name="Scherer S.W."/>
        </authorList>
    </citation>
    <scope>NUCLEOTIDE SEQUENCE</scope>
    <source>
        <strain evidence="5">ROM106880</strain>
        <tissue evidence="5">Muscle</tissue>
    </source>
</reference>
<dbReference type="PANTHER" id="PTHR37345:SF1">
    <property type="entry name" value="COILED-COIL DOMAIN-CONTAINING PROTEIN 107"/>
    <property type="match status" value="1"/>
</dbReference>
<feature type="transmembrane region" description="Helical" evidence="3">
    <location>
        <begin position="63"/>
        <end position="82"/>
    </location>
</feature>
<accession>A0A250XXC9</accession>
<feature type="coiled-coil region" evidence="1">
    <location>
        <begin position="103"/>
        <end position="130"/>
    </location>
</feature>